<organism evidence="3 4">
    <name type="scientific">Tenggerimyces flavus</name>
    <dbReference type="NCBI Taxonomy" id="1708749"/>
    <lineage>
        <taxon>Bacteria</taxon>
        <taxon>Bacillati</taxon>
        <taxon>Actinomycetota</taxon>
        <taxon>Actinomycetes</taxon>
        <taxon>Propionibacteriales</taxon>
        <taxon>Nocardioidaceae</taxon>
        <taxon>Tenggerimyces</taxon>
    </lineage>
</organism>
<feature type="compositionally biased region" description="Low complexity" evidence="1">
    <location>
        <begin position="1"/>
        <end position="15"/>
    </location>
</feature>
<comment type="caution">
    <text evidence="3">The sequence shown here is derived from an EMBL/GenBank/DDBJ whole genome shotgun (WGS) entry which is preliminary data.</text>
</comment>
<dbReference type="InterPro" id="IPR053224">
    <property type="entry name" value="Sensory_adhesion_molecule"/>
</dbReference>
<dbReference type="Pfam" id="PF08450">
    <property type="entry name" value="SGL"/>
    <property type="match status" value="1"/>
</dbReference>
<dbReference type="SUPFAM" id="SSF63829">
    <property type="entry name" value="Calcium-dependent phosphotriesterase"/>
    <property type="match status" value="1"/>
</dbReference>
<name>A0ABV7YS91_9ACTN</name>
<evidence type="ECO:0000313" key="4">
    <source>
        <dbReference type="Proteomes" id="UP001595699"/>
    </source>
</evidence>
<gene>
    <name evidence="3" type="ORF">ACFOUW_38420</name>
</gene>
<evidence type="ECO:0000256" key="1">
    <source>
        <dbReference type="SAM" id="MobiDB-lite"/>
    </source>
</evidence>
<proteinExistence type="predicted"/>
<evidence type="ECO:0000259" key="2">
    <source>
        <dbReference type="Pfam" id="PF08450"/>
    </source>
</evidence>
<dbReference type="PANTHER" id="PTHR31460:SF3">
    <property type="entry name" value="MESOCENTIN"/>
    <property type="match status" value="1"/>
</dbReference>
<dbReference type="Gene3D" id="2.120.10.30">
    <property type="entry name" value="TolB, C-terminal domain"/>
    <property type="match status" value="1"/>
</dbReference>
<feature type="region of interest" description="Disordered" evidence="1">
    <location>
        <begin position="1"/>
        <end position="28"/>
    </location>
</feature>
<evidence type="ECO:0000313" key="3">
    <source>
        <dbReference type="EMBL" id="MFC3766755.1"/>
    </source>
</evidence>
<dbReference type="RefSeq" id="WP_205121746.1">
    <property type="nucleotide sequence ID" value="NZ_JAFBCM010000001.1"/>
</dbReference>
<dbReference type="EMBL" id="JBHRZH010000057">
    <property type="protein sequence ID" value="MFC3766755.1"/>
    <property type="molecule type" value="Genomic_DNA"/>
</dbReference>
<reference evidence="4" key="1">
    <citation type="journal article" date="2019" name="Int. J. Syst. Evol. Microbiol.">
        <title>The Global Catalogue of Microorganisms (GCM) 10K type strain sequencing project: providing services to taxonomists for standard genome sequencing and annotation.</title>
        <authorList>
            <consortium name="The Broad Institute Genomics Platform"/>
            <consortium name="The Broad Institute Genome Sequencing Center for Infectious Disease"/>
            <person name="Wu L."/>
            <person name="Ma J."/>
        </authorList>
    </citation>
    <scope>NUCLEOTIDE SEQUENCE [LARGE SCALE GENOMIC DNA]</scope>
    <source>
        <strain evidence="4">CGMCC 4.7241</strain>
    </source>
</reference>
<feature type="domain" description="SMP-30/Gluconolactonase/LRE-like region" evidence="2">
    <location>
        <begin position="26"/>
        <end position="188"/>
    </location>
</feature>
<sequence>MAQPAAAASRAAPPAVIDGSAPTLHPEGVAWDPSRKSFLVGSVRHGTVSIVKTDGSTRTLANEPRIVFTIGVHVDARRNRVLAAYADYGVGTRSTPETVQKQAGLAIFDLETGRTKHLVDLAMGPGPHVANDFAIDRAGNAYVTDSTSDKIYRVDTRGRASVLVQSPQLASPIGDGMNGIVWHPDGYLLAVRYDAGVLLRIPLSRPHRFEEVRLDWPLVGGGLVLRPDGSLLVVSNALGQRLDGAGSVLRTRDGWRSATTVGESAPWADAVPTTAAVSPYGTYVASGRLDLLVAGTPTDRFTLRRW</sequence>
<dbReference type="Proteomes" id="UP001595699">
    <property type="component" value="Unassembled WGS sequence"/>
</dbReference>
<keyword evidence="4" id="KW-1185">Reference proteome</keyword>
<dbReference type="InterPro" id="IPR011042">
    <property type="entry name" value="6-blade_b-propeller_TolB-like"/>
</dbReference>
<protein>
    <submittedName>
        <fullName evidence="3">SMP-30/gluconolactonase/LRE family protein</fullName>
    </submittedName>
</protein>
<accession>A0ABV7YS91</accession>
<dbReference type="InterPro" id="IPR013658">
    <property type="entry name" value="SGL"/>
</dbReference>
<dbReference type="PANTHER" id="PTHR31460">
    <property type="match status" value="1"/>
</dbReference>